<sequence>MSKFFNAYMIREEDGQRQSSLVQLQEADLPDEEVLVAIQYSGLNYKDGLALCGQGIARRLPMVGGVDLVGEVVDGGSSDFKSGDKVLVNGWGLSELHWGGYSQFQRLKPDWLVRVPENFSELETMAIGTAGYTAMLCVMQLQANGVKPEDGEIVVTGAAGGVGSVAISLLSKLGYHVVASTGRPQTHDYLSALGATDFIDRKSLSEPGKPFQAERWAGGIDTVGDTTLANVLAQSKYQAVITCCGLAGGADLPASVLPFILRGVRLIGVDSVMAPQAIRQKAWDLLDKHLPREKLTELTQVEPMSKLGSLAEDIIAGRIRGRVVIDVNS</sequence>
<accession>A0A7X0MWU9</accession>
<gene>
    <name evidence="2" type="ORF">HNR48_000495</name>
</gene>
<dbReference type="Gene3D" id="3.40.50.720">
    <property type="entry name" value="NAD(P)-binding Rossmann-like Domain"/>
    <property type="match status" value="1"/>
</dbReference>
<protein>
    <submittedName>
        <fullName evidence="2">Putative YhdH/YhfP family quinone oxidoreductase</fullName>
    </submittedName>
</protein>
<organism evidence="2 3">
    <name type="scientific">Pseudoteredinibacter isoporae</name>
    <dbReference type="NCBI Taxonomy" id="570281"/>
    <lineage>
        <taxon>Bacteria</taxon>
        <taxon>Pseudomonadati</taxon>
        <taxon>Pseudomonadota</taxon>
        <taxon>Gammaproteobacteria</taxon>
        <taxon>Cellvibrionales</taxon>
        <taxon>Cellvibrionaceae</taxon>
        <taxon>Pseudoteredinibacter</taxon>
    </lineage>
</organism>
<dbReference type="InterPro" id="IPR014188">
    <property type="entry name" value="Acrylyl-CoA_reductase_AcuI"/>
</dbReference>
<dbReference type="Pfam" id="PF00107">
    <property type="entry name" value="ADH_zinc_N"/>
    <property type="match status" value="1"/>
</dbReference>
<dbReference type="InterPro" id="IPR011032">
    <property type="entry name" value="GroES-like_sf"/>
</dbReference>
<dbReference type="AlphaFoldDB" id="A0A7X0MWU9"/>
<dbReference type="Pfam" id="PF08240">
    <property type="entry name" value="ADH_N"/>
    <property type="match status" value="1"/>
</dbReference>
<proteinExistence type="predicted"/>
<dbReference type="InterPro" id="IPR013154">
    <property type="entry name" value="ADH-like_N"/>
</dbReference>
<dbReference type="InterPro" id="IPR013149">
    <property type="entry name" value="ADH-like_C"/>
</dbReference>
<evidence type="ECO:0000313" key="2">
    <source>
        <dbReference type="EMBL" id="MBB6520217.1"/>
    </source>
</evidence>
<dbReference type="Proteomes" id="UP000528457">
    <property type="component" value="Unassembled WGS sequence"/>
</dbReference>
<feature type="domain" description="Enoyl reductase (ER)" evidence="1">
    <location>
        <begin position="15"/>
        <end position="325"/>
    </location>
</feature>
<dbReference type="EMBL" id="JACHHT010000001">
    <property type="protein sequence ID" value="MBB6520217.1"/>
    <property type="molecule type" value="Genomic_DNA"/>
</dbReference>
<evidence type="ECO:0000259" key="1">
    <source>
        <dbReference type="SMART" id="SM00829"/>
    </source>
</evidence>
<dbReference type="InterPro" id="IPR051397">
    <property type="entry name" value="Zn-ADH-like_protein"/>
</dbReference>
<dbReference type="Gene3D" id="3.90.180.10">
    <property type="entry name" value="Medium-chain alcohol dehydrogenases, catalytic domain"/>
    <property type="match status" value="1"/>
</dbReference>
<dbReference type="SUPFAM" id="SSF51735">
    <property type="entry name" value="NAD(P)-binding Rossmann-fold domains"/>
    <property type="match status" value="1"/>
</dbReference>
<dbReference type="RefSeq" id="WP_166851884.1">
    <property type="nucleotide sequence ID" value="NZ_JAAONY010000001.1"/>
</dbReference>
<dbReference type="FunCoup" id="A0A7X0MWU9">
    <property type="interactions" value="81"/>
</dbReference>
<reference evidence="2 3" key="1">
    <citation type="submission" date="2020-08" db="EMBL/GenBank/DDBJ databases">
        <title>Genomic Encyclopedia of Type Strains, Phase IV (KMG-IV): sequencing the most valuable type-strain genomes for metagenomic binning, comparative biology and taxonomic classification.</title>
        <authorList>
            <person name="Goeker M."/>
        </authorList>
    </citation>
    <scope>NUCLEOTIDE SEQUENCE [LARGE SCALE GENOMIC DNA]</scope>
    <source>
        <strain evidence="2 3">DSM 22368</strain>
    </source>
</reference>
<dbReference type="PANTHER" id="PTHR43677:SF1">
    <property type="entry name" value="ACRYLYL-COA REDUCTASE ACUI-RELATED"/>
    <property type="match status" value="1"/>
</dbReference>
<dbReference type="InParanoid" id="A0A7X0MWU9"/>
<comment type="caution">
    <text evidence="2">The sequence shown here is derived from an EMBL/GenBank/DDBJ whole genome shotgun (WGS) entry which is preliminary data.</text>
</comment>
<keyword evidence="3" id="KW-1185">Reference proteome</keyword>
<dbReference type="CDD" id="cd08288">
    <property type="entry name" value="MDR_yhdh"/>
    <property type="match status" value="1"/>
</dbReference>
<dbReference type="InterPro" id="IPR036291">
    <property type="entry name" value="NAD(P)-bd_dom_sf"/>
</dbReference>
<dbReference type="PANTHER" id="PTHR43677">
    <property type="entry name" value="SHORT-CHAIN DEHYDROGENASE/REDUCTASE"/>
    <property type="match status" value="1"/>
</dbReference>
<name>A0A7X0MWU9_9GAMM</name>
<dbReference type="SMART" id="SM00829">
    <property type="entry name" value="PKS_ER"/>
    <property type="match status" value="1"/>
</dbReference>
<dbReference type="GO" id="GO:0043957">
    <property type="term" value="F:acryloyl-CoA reductase (NADPH) activity"/>
    <property type="evidence" value="ECO:0007669"/>
    <property type="project" value="TreeGrafter"/>
</dbReference>
<dbReference type="SUPFAM" id="SSF50129">
    <property type="entry name" value="GroES-like"/>
    <property type="match status" value="1"/>
</dbReference>
<dbReference type="NCBIfam" id="TIGR02823">
    <property type="entry name" value="oxido_YhdH"/>
    <property type="match status" value="1"/>
</dbReference>
<evidence type="ECO:0000313" key="3">
    <source>
        <dbReference type="Proteomes" id="UP000528457"/>
    </source>
</evidence>
<dbReference type="InterPro" id="IPR020843">
    <property type="entry name" value="ER"/>
</dbReference>